<sequence length="784" mass="81723">MPATANSTAGRRITTITDPSGTVAGSYTFNSNGELTEFTVRDGNTLRMTYAAQSPWHLTSLTDQLGRVWSFGYDADGGITTVTTPRQAGAAETKFAYDSDTQTTMTDPNGNKTVYTLDAQGRQISAKDALGHTRSQAWTANSSIQSTTDGLSNSTTGTYDTLDNLISTTLPTGATTTIGYTSTAHPNQPTSVKDPTGNERTLSYDSAGNITKIRSTPLAADLQVRTYTGPKKLLETIKDGNGNTTQFGYDSAGNLTSVTPPSPLGVTRYTYDSLSRVTSVTDGAGKRVDYAYDKLDRVVSVSSGGTTLQTMAYSPVGAVTTRVRGSASTVFAYDTYPTGQQVTSAARTQAGATETVSYVYDKAGNLTSLTDPAGTHTYTYDAANRLTTLADAFGQSTTFGYDNADRRTSTTFPGAGSQTNGYDNSGRQTSLTVKNTGGTELFKATYRYTTSAGADRDQVQSKTIAGVTTNYTYDALRHLTAAGSANYTVDKADNLTSFAGTTHTVNAANQLTAAGTTTLTYDTAGNLTGSGNTTHTYSTTNQLLSSATGGSTTLTAAYDTIDQTQPRAITKTLGGTTSQRVLTTTALGVTTLTDNGTRTSLARDPDGTIVTEKIGTSRYNVVTDHQGSVLALLSTTGTLAATHTYTPYGDTTTTGAPAAANPFRFLGGHTLRNGTTHLGYRYYNPAWGRFTTLDPTARERNLYAYAQADPVNRTDPTGAYSTDDFEKDLGIVSGFAGSGAAAGGGIGILVCVFGPVGCAAGAGVGAAVGGGLGFVTGPAYVITT</sequence>
<organism evidence="4 5">
    <name type="scientific">Actinokineospora guangxiensis</name>
    <dbReference type="NCBI Taxonomy" id="1490288"/>
    <lineage>
        <taxon>Bacteria</taxon>
        <taxon>Bacillati</taxon>
        <taxon>Actinomycetota</taxon>
        <taxon>Actinomycetes</taxon>
        <taxon>Pseudonocardiales</taxon>
        <taxon>Pseudonocardiaceae</taxon>
        <taxon>Actinokineospora</taxon>
    </lineage>
</organism>
<gene>
    <name evidence="4" type="ORF">ACFPM7_23540</name>
</gene>
<evidence type="ECO:0000259" key="3">
    <source>
        <dbReference type="Pfam" id="PF25023"/>
    </source>
</evidence>
<protein>
    <submittedName>
        <fullName evidence="4">RHS repeat-associated core domain-containing protein</fullName>
    </submittedName>
</protein>
<dbReference type="InterPro" id="IPR031325">
    <property type="entry name" value="RHS_repeat"/>
</dbReference>
<feature type="region of interest" description="Disordered" evidence="2">
    <location>
        <begin position="404"/>
        <end position="427"/>
    </location>
</feature>
<evidence type="ECO:0000313" key="5">
    <source>
        <dbReference type="Proteomes" id="UP001596157"/>
    </source>
</evidence>
<evidence type="ECO:0000256" key="1">
    <source>
        <dbReference type="ARBA" id="ARBA00022737"/>
    </source>
</evidence>
<dbReference type="RefSeq" id="WP_378249912.1">
    <property type="nucleotide sequence ID" value="NZ_JBHSKF010000014.1"/>
</dbReference>
<dbReference type="PANTHER" id="PTHR32305">
    <property type="match status" value="1"/>
</dbReference>
<reference evidence="5" key="1">
    <citation type="journal article" date="2019" name="Int. J. Syst. Evol. Microbiol.">
        <title>The Global Catalogue of Microorganisms (GCM) 10K type strain sequencing project: providing services to taxonomists for standard genome sequencing and annotation.</title>
        <authorList>
            <consortium name="The Broad Institute Genomics Platform"/>
            <consortium name="The Broad Institute Genome Sequencing Center for Infectious Disease"/>
            <person name="Wu L."/>
            <person name="Ma J."/>
        </authorList>
    </citation>
    <scope>NUCLEOTIDE SEQUENCE [LARGE SCALE GENOMIC DNA]</scope>
    <source>
        <strain evidence="5">CCUG 59778</strain>
    </source>
</reference>
<dbReference type="PANTHER" id="PTHR32305:SF15">
    <property type="entry name" value="PROTEIN RHSA-RELATED"/>
    <property type="match status" value="1"/>
</dbReference>
<dbReference type="Gene3D" id="2.180.10.10">
    <property type="entry name" value="RHS repeat-associated core"/>
    <property type="match status" value="2"/>
</dbReference>
<dbReference type="NCBIfam" id="TIGR01643">
    <property type="entry name" value="YD_repeat_2x"/>
    <property type="match status" value="6"/>
</dbReference>
<dbReference type="Pfam" id="PF25023">
    <property type="entry name" value="TEN_YD-shell"/>
    <property type="match status" value="2"/>
</dbReference>
<proteinExistence type="predicted"/>
<dbReference type="InterPro" id="IPR050708">
    <property type="entry name" value="T6SS_VgrG/RHS"/>
</dbReference>
<evidence type="ECO:0000256" key="2">
    <source>
        <dbReference type="SAM" id="MobiDB-lite"/>
    </source>
</evidence>
<dbReference type="EMBL" id="JBHSKF010000014">
    <property type="protein sequence ID" value="MFC5290039.1"/>
    <property type="molecule type" value="Genomic_DNA"/>
</dbReference>
<dbReference type="Pfam" id="PF05593">
    <property type="entry name" value="RHS_repeat"/>
    <property type="match status" value="3"/>
</dbReference>
<feature type="domain" description="Teneurin-like YD-shell" evidence="3">
    <location>
        <begin position="236"/>
        <end position="410"/>
    </location>
</feature>
<name>A0ABW0EV79_9PSEU</name>
<feature type="domain" description="Teneurin-like YD-shell" evidence="3">
    <location>
        <begin position="419"/>
        <end position="710"/>
    </location>
</feature>
<keyword evidence="1" id="KW-0677">Repeat</keyword>
<feature type="compositionally biased region" description="Polar residues" evidence="2">
    <location>
        <begin position="409"/>
        <end position="427"/>
    </location>
</feature>
<dbReference type="Proteomes" id="UP001596157">
    <property type="component" value="Unassembled WGS sequence"/>
</dbReference>
<evidence type="ECO:0000313" key="4">
    <source>
        <dbReference type="EMBL" id="MFC5290039.1"/>
    </source>
</evidence>
<dbReference type="InterPro" id="IPR056823">
    <property type="entry name" value="TEN-like_YD-shell"/>
</dbReference>
<comment type="caution">
    <text evidence="4">The sequence shown here is derived from an EMBL/GenBank/DDBJ whole genome shotgun (WGS) entry which is preliminary data.</text>
</comment>
<dbReference type="NCBIfam" id="TIGR03696">
    <property type="entry name" value="Rhs_assc_core"/>
    <property type="match status" value="1"/>
</dbReference>
<dbReference type="InterPro" id="IPR022385">
    <property type="entry name" value="Rhs_assc_core"/>
</dbReference>
<accession>A0ABW0EV79</accession>
<keyword evidence="5" id="KW-1185">Reference proteome</keyword>
<dbReference type="InterPro" id="IPR006530">
    <property type="entry name" value="YD"/>
</dbReference>